<gene>
    <name evidence="2" type="ORF">BTO28_03695</name>
</gene>
<sequence length="70" mass="8267">MENNDKQPLNKGKMDNPDQMNTERESIYDKFEEEQTVDSIPLEDLRIEQQDEKKKHHTKDSSSSEKKFPG</sequence>
<reference evidence="2 3" key="1">
    <citation type="submission" date="2016-12" db="EMBL/GenBank/DDBJ databases">
        <title>Domibacillus sp. SAB 38T whole genome sequencing.</title>
        <authorList>
            <person name="Verma A."/>
            <person name="Ojha A.K."/>
            <person name="Krishnamurthi S."/>
        </authorList>
    </citation>
    <scope>NUCLEOTIDE SEQUENCE [LARGE SCALE GENOMIC DNA]</scope>
    <source>
        <strain evidence="2 3">SAB 38</strain>
    </source>
</reference>
<organism evidence="2 3">
    <name type="scientific">Domibacillus epiphyticus</name>
    <dbReference type="NCBI Taxonomy" id="1714355"/>
    <lineage>
        <taxon>Bacteria</taxon>
        <taxon>Bacillati</taxon>
        <taxon>Bacillota</taxon>
        <taxon>Bacilli</taxon>
        <taxon>Bacillales</taxon>
        <taxon>Bacillaceae</taxon>
        <taxon>Domibacillus</taxon>
    </lineage>
</organism>
<evidence type="ECO:0000313" key="3">
    <source>
        <dbReference type="Proteomes" id="UP000188613"/>
    </source>
</evidence>
<dbReference type="EMBL" id="MSFI01000006">
    <property type="protein sequence ID" value="OMP68065.1"/>
    <property type="molecule type" value="Genomic_DNA"/>
</dbReference>
<dbReference type="RefSeq" id="WP_076764140.1">
    <property type="nucleotide sequence ID" value="NZ_MSFI01000006.1"/>
</dbReference>
<proteinExistence type="predicted"/>
<feature type="compositionally biased region" description="Basic and acidic residues" evidence="1">
    <location>
        <begin position="43"/>
        <end position="70"/>
    </location>
</feature>
<keyword evidence="3" id="KW-1185">Reference proteome</keyword>
<dbReference type="AlphaFoldDB" id="A0A1V2AAP2"/>
<name>A0A1V2AAP2_9BACI</name>
<feature type="compositionally biased region" description="Basic and acidic residues" evidence="1">
    <location>
        <begin position="12"/>
        <end position="30"/>
    </location>
</feature>
<dbReference type="Proteomes" id="UP000188613">
    <property type="component" value="Unassembled WGS sequence"/>
</dbReference>
<dbReference type="OrthoDB" id="2454814at2"/>
<protein>
    <submittedName>
        <fullName evidence="2">Uncharacterized protein</fullName>
    </submittedName>
</protein>
<accession>A0A1V2AAP2</accession>
<comment type="caution">
    <text evidence="2">The sequence shown here is derived from an EMBL/GenBank/DDBJ whole genome shotgun (WGS) entry which is preliminary data.</text>
</comment>
<feature type="region of interest" description="Disordered" evidence="1">
    <location>
        <begin position="1"/>
        <end position="70"/>
    </location>
</feature>
<evidence type="ECO:0000256" key="1">
    <source>
        <dbReference type="SAM" id="MobiDB-lite"/>
    </source>
</evidence>
<evidence type="ECO:0000313" key="2">
    <source>
        <dbReference type="EMBL" id="OMP68065.1"/>
    </source>
</evidence>